<comment type="caution">
    <text evidence="2">The sequence shown here is derived from an EMBL/GenBank/DDBJ whole genome shotgun (WGS) entry which is preliminary data.</text>
</comment>
<dbReference type="AlphaFoldDB" id="A0AAN9LK64"/>
<organism evidence="2 3">
    <name type="scientific">Phaseolus coccineus</name>
    <name type="common">Scarlet runner bean</name>
    <name type="synonym">Phaseolus multiflorus</name>
    <dbReference type="NCBI Taxonomy" id="3886"/>
    <lineage>
        <taxon>Eukaryota</taxon>
        <taxon>Viridiplantae</taxon>
        <taxon>Streptophyta</taxon>
        <taxon>Embryophyta</taxon>
        <taxon>Tracheophyta</taxon>
        <taxon>Spermatophyta</taxon>
        <taxon>Magnoliopsida</taxon>
        <taxon>eudicotyledons</taxon>
        <taxon>Gunneridae</taxon>
        <taxon>Pentapetalae</taxon>
        <taxon>rosids</taxon>
        <taxon>fabids</taxon>
        <taxon>Fabales</taxon>
        <taxon>Fabaceae</taxon>
        <taxon>Papilionoideae</taxon>
        <taxon>50 kb inversion clade</taxon>
        <taxon>NPAAA clade</taxon>
        <taxon>indigoferoid/millettioid clade</taxon>
        <taxon>Phaseoleae</taxon>
        <taxon>Phaseolus</taxon>
    </lineage>
</organism>
<dbReference type="Proteomes" id="UP001374584">
    <property type="component" value="Unassembled WGS sequence"/>
</dbReference>
<sequence>MHYYDASSSMMRRVCTKLFYCFLMLCSTILSLSRDPHGTSANYPFISVLINLDVAFTLFLFLSSSSLVLLVHFRFQVLIHYKQDNLISIAFRCNSLGNPDAIMMGFRPKLRHFSQFKAPQNTKYLNYEDSATQKGQTKLQLKMHVPHGQNYASAYSAIINQCFVSYVSSLCFFQAVAVSYAKQVVKLMVSLFMAGKGTDETNKELNTQKMGAP</sequence>
<keyword evidence="3" id="KW-1185">Reference proteome</keyword>
<gene>
    <name evidence="2" type="ORF">VNO80_27499</name>
</gene>
<accession>A0AAN9LK64</accession>
<keyword evidence="1" id="KW-1133">Transmembrane helix</keyword>
<keyword evidence="1" id="KW-0812">Transmembrane</keyword>
<dbReference type="EMBL" id="JAYMYR010000010">
    <property type="protein sequence ID" value="KAK7335578.1"/>
    <property type="molecule type" value="Genomic_DNA"/>
</dbReference>
<reference evidence="2 3" key="1">
    <citation type="submission" date="2024-01" db="EMBL/GenBank/DDBJ databases">
        <title>The genomes of 5 underutilized Papilionoideae crops provide insights into root nodulation and disease resistanc.</title>
        <authorList>
            <person name="Jiang F."/>
        </authorList>
    </citation>
    <scope>NUCLEOTIDE SEQUENCE [LARGE SCALE GENOMIC DNA]</scope>
    <source>
        <strain evidence="2">JINMINGXINNONG_FW02</strain>
        <tissue evidence="2">Leaves</tissue>
    </source>
</reference>
<evidence type="ECO:0000313" key="3">
    <source>
        <dbReference type="Proteomes" id="UP001374584"/>
    </source>
</evidence>
<name>A0AAN9LK64_PHACN</name>
<proteinExistence type="predicted"/>
<evidence type="ECO:0000256" key="1">
    <source>
        <dbReference type="SAM" id="Phobius"/>
    </source>
</evidence>
<keyword evidence="1" id="KW-0472">Membrane</keyword>
<feature type="transmembrane region" description="Helical" evidence="1">
    <location>
        <begin position="43"/>
        <end position="73"/>
    </location>
</feature>
<protein>
    <submittedName>
        <fullName evidence="2">Uncharacterized protein</fullName>
    </submittedName>
</protein>
<evidence type="ECO:0000313" key="2">
    <source>
        <dbReference type="EMBL" id="KAK7335578.1"/>
    </source>
</evidence>